<feature type="transmembrane region" description="Helical" evidence="1">
    <location>
        <begin position="33"/>
        <end position="51"/>
    </location>
</feature>
<keyword evidence="1" id="KW-0472">Membrane</keyword>
<accession>A0A0N7LU14</accession>
<keyword evidence="1" id="KW-1133">Transmembrane helix</keyword>
<dbReference type="EMBL" id="CYRX01000033">
    <property type="protein sequence ID" value="CUH62226.1"/>
    <property type="molecule type" value="Genomic_DNA"/>
</dbReference>
<keyword evidence="1" id="KW-0812">Transmembrane</keyword>
<dbReference type="PROSITE" id="PS51257">
    <property type="entry name" value="PROKAR_LIPOPROTEIN"/>
    <property type="match status" value="1"/>
</dbReference>
<dbReference type="RefSeq" id="WP_038004902.1">
    <property type="nucleotide sequence ID" value="NZ_CP107618.1"/>
</dbReference>
<dbReference type="Proteomes" id="UP000051298">
    <property type="component" value="Unassembled WGS sequence"/>
</dbReference>
<name>A0A0N7LU14_9RHOB</name>
<proteinExistence type="predicted"/>
<sequence length="61" mass="6559">MSREYLVLCSLCAVTLGLACGLGALLIDSQLQVMGMILGLASGGPAAWVWQRRRRATAPRR</sequence>
<organism evidence="2 3">
    <name type="scientific">Thalassobacter stenotrophicus</name>
    <dbReference type="NCBI Taxonomy" id="266809"/>
    <lineage>
        <taxon>Bacteria</taxon>
        <taxon>Pseudomonadati</taxon>
        <taxon>Pseudomonadota</taxon>
        <taxon>Alphaproteobacteria</taxon>
        <taxon>Rhodobacterales</taxon>
        <taxon>Roseobacteraceae</taxon>
        <taxon>Thalassobacter</taxon>
    </lineage>
</organism>
<reference evidence="2 3" key="1">
    <citation type="submission" date="2015-09" db="EMBL/GenBank/DDBJ databases">
        <authorList>
            <consortium name="Swine Surveillance"/>
        </authorList>
    </citation>
    <scope>NUCLEOTIDE SEQUENCE [LARGE SCALE GENOMIC DNA]</scope>
    <source>
        <strain evidence="2 3">CECT 5294</strain>
    </source>
</reference>
<evidence type="ECO:0000313" key="3">
    <source>
        <dbReference type="Proteomes" id="UP000051298"/>
    </source>
</evidence>
<evidence type="ECO:0000313" key="2">
    <source>
        <dbReference type="EMBL" id="CUH62226.1"/>
    </source>
</evidence>
<gene>
    <name evidence="2" type="ORF">THS5294_03540</name>
</gene>
<dbReference type="AlphaFoldDB" id="A0A0N7LU14"/>
<protein>
    <submittedName>
        <fullName evidence="2">Uncharacterized protein</fullName>
    </submittedName>
</protein>
<evidence type="ECO:0000256" key="1">
    <source>
        <dbReference type="SAM" id="Phobius"/>
    </source>
</evidence>